<keyword evidence="3" id="KW-0378">Hydrolase</keyword>
<reference evidence="3" key="1">
    <citation type="journal article" date="2020" name="mSystems">
        <title>Genome- and Community-Level Interaction Insights into Carbon Utilization and Element Cycling Functions of Hydrothermarchaeota in Hydrothermal Sediment.</title>
        <authorList>
            <person name="Zhou Z."/>
            <person name="Liu Y."/>
            <person name="Xu W."/>
            <person name="Pan J."/>
            <person name="Luo Z.H."/>
            <person name="Li M."/>
        </authorList>
    </citation>
    <scope>NUCLEOTIDE SEQUENCE [LARGE SCALE GENOMIC DNA]</scope>
    <source>
        <strain evidence="3">SpSt-556</strain>
    </source>
</reference>
<dbReference type="InterPro" id="IPR022742">
    <property type="entry name" value="Hydrolase_4"/>
</dbReference>
<dbReference type="Pfam" id="PF12146">
    <property type="entry name" value="Hydrolase_4"/>
    <property type="match status" value="1"/>
</dbReference>
<organism evidence="3">
    <name type="scientific">Bellilinea caldifistulae</name>
    <dbReference type="NCBI Taxonomy" id="360411"/>
    <lineage>
        <taxon>Bacteria</taxon>
        <taxon>Bacillati</taxon>
        <taxon>Chloroflexota</taxon>
        <taxon>Anaerolineae</taxon>
        <taxon>Anaerolineales</taxon>
        <taxon>Anaerolineaceae</taxon>
        <taxon>Bellilinea</taxon>
    </lineage>
</organism>
<feature type="active site" description="Nucleophile" evidence="1">
    <location>
        <position position="96"/>
    </location>
</feature>
<accession>A0A7C4Q4G4</accession>
<dbReference type="SUPFAM" id="SSF53474">
    <property type="entry name" value="alpha/beta-Hydrolases"/>
    <property type="match status" value="1"/>
</dbReference>
<feature type="active site" description="Charge relay system" evidence="1">
    <location>
        <position position="198"/>
    </location>
</feature>
<dbReference type="InterPro" id="IPR051044">
    <property type="entry name" value="MAG_DAG_Lipase"/>
</dbReference>
<dbReference type="PANTHER" id="PTHR11614">
    <property type="entry name" value="PHOSPHOLIPASE-RELATED"/>
    <property type="match status" value="1"/>
</dbReference>
<name>A0A7C4Q4G4_9CHLR</name>
<dbReference type="PIRSF" id="PIRSF017388">
    <property type="entry name" value="Esterase_lipase"/>
    <property type="match status" value="1"/>
</dbReference>
<sequence>MNDPQLMSGAEPFFFPAGETGCLLVHGLTGTPKEMRWMGEFLVEQGITVLGIRLSGHAITPASLERTRWHDWLASLEDGFHLLRHSCTKIFICGLSLGGALSLYAASFLPVEGVISISAPYELPPDWRLNFIRLFRYVQSRVPKDSPDWRDPQAAVDHLEYPYYPTASIAELRDLLAELRQVLPQVKRPVLIIHSRADRGVLPSNAEKIFTALGSSAKEILWVENSGHVVVREPDRHLVFERALQFIQHYSESR</sequence>
<dbReference type="InterPro" id="IPR012354">
    <property type="entry name" value="Esterase_lipase"/>
</dbReference>
<dbReference type="Gene3D" id="3.40.50.1820">
    <property type="entry name" value="alpha/beta hydrolase"/>
    <property type="match status" value="1"/>
</dbReference>
<dbReference type="GO" id="GO:0052689">
    <property type="term" value="F:carboxylic ester hydrolase activity"/>
    <property type="evidence" value="ECO:0007669"/>
    <property type="project" value="InterPro"/>
</dbReference>
<protein>
    <submittedName>
        <fullName evidence="3">Alpha/beta fold hydrolase</fullName>
    </submittedName>
</protein>
<gene>
    <name evidence="3" type="ORF">ENT17_09550</name>
</gene>
<dbReference type="AlphaFoldDB" id="A0A7C4Q4G4"/>
<comment type="caution">
    <text evidence="3">The sequence shown here is derived from an EMBL/GenBank/DDBJ whole genome shotgun (WGS) entry which is preliminary data.</text>
</comment>
<evidence type="ECO:0000313" key="3">
    <source>
        <dbReference type="EMBL" id="HGS87849.1"/>
    </source>
</evidence>
<evidence type="ECO:0000259" key="2">
    <source>
        <dbReference type="Pfam" id="PF12146"/>
    </source>
</evidence>
<feature type="domain" description="Serine aminopeptidase S33" evidence="2">
    <location>
        <begin position="22"/>
        <end position="235"/>
    </location>
</feature>
<feature type="active site" description="Charge relay system" evidence="1">
    <location>
        <position position="228"/>
    </location>
</feature>
<dbReference type="EMBL" id="DSXR01000095">
    <property type="protein sequence ID" value="HGS87849.1"/>
    <property type="molecule type" value="Genomic_DNA"/>
</dbReference>
<evidence type="ECO:0000256" key="1">
    <source>
        <dbReference type="PIRSR" id="PIRSR017388-1"/>
    </source>
</evidence>
<proteinExistence type="predicted"/>
<dbReference type="InterPro" id="IPR029058">
    <property type="entry name" value="AB_hydrolase_fold"/>
</dbReference>